<reference evidence="2" key="1">
    <citation type="submission" date="2023-07" db="EMBL/GenBank/DDBJ databases">
        <title>Paracoccus sp. MBLB3053 whole genome sequence.</title>
        <authorList>
            <person name="Hwang C.Y."/>
            <person name="Cho E.-S."/>
            <person name="Seo M.-J."/>
        </authorList>
    </citation>
    <scope>NUCLEOTIDE SEQUENCE [LARGE SCALE GENOMIC DNA]</scope>
    <source>
        <strain evidence="2">MBLB3053</strain>
    </source>
</reference>
<evidence type="ECO:0000313" key="1">
    <source>
        <dbReference type="EMBL" id="MDS9467578.1"/>
    </source>
</evidence>
<evidence type="ECO:0000313" key="2">
    <source>
        <dbReference type="Proteomes" id="UP001269144"/>
    </source>
</evidence>
<organism evidence="1 2">
    <name type="scientific">Paracoccus aurantius</name>
    <dbReference type="NCBI Taxonomy" id="3073814"/>
    <lineage>
        <taxon>Bacteria</taxon>
        <taxon>Pseudomonadati</taxon>
        <taxon>Pseudomonadota</taxon>
        <taxon>Alphaproteobacteria</taxon>
        <taxon>Rhodobacterales</taxon>
        <taxon>Paracoccaceae</taxon>
        <taxon>Paracoccus</taxon>
    </lineage>
</organism>
<gene>
    <name evidence="1" type="ORF">RGQ15_08325</name>
</gene>
<accession>A0ABU2HRD2</accession>
<comment type="caution">
    <text evidence="1">The sequence shown here is derived from an EMBL/GenBank/DDBJ whole genome shotgun (WGS) entry which is preliminary data.</text>
</comment>
<protein>
    <recommendedName>
        <fullName evidence="3">DUF1127 domain-containing protein</fullName>
    </recommendedName>
</protein>
<sequence length="74" mass="8570">MNTTILRPVRDLRAPLDDLIDNHGLLRVSLALMRAAVRRGRIRPRPVTDLSDHILRDIGLEPHGRRGPDYWNLR</sequence>
<dbReference type="EMBL" id="JAVQLW010000001">
    <property type="protein sequence ID" value="MDS9467578.1"/>
    <property type="molecule type" value="Genomic_DNA"/>
</dbReference>
<evidence type="ECO:0008006" key="3">
    <source>
        <dbReference type="Google" id="ProtNLM"/>
    </source>
</evidence>
<proteinExistence type="predicted"/>
<dbReference type="RefSeq" id="WP_311159751.1">
    <property type="nucleotide sequence ID" value="NZ_JAVQLW010000001.1"/>
</dbReference>
<name>A0ABU2HRD2_9RHOB</name>
<keyword evidence="2" id="KW-1185">Reference proteome</keyword>
<dbReference type="Proteomes" id="UP001269144">
    <property type="component" value="Unassembled WGS sequence"/>
</dbReference>